<dbReference type="AlphaFoldDB" id="A0A942TBV1"/>
<dbReference type="Proteomes" id="UP000681414">
    <property type="component" value="Unassembled WGS sequence"/>
</dbReference>
<reference evidence="1 2" key="1">
    <citation type="submission" date="2021-05" db="EMBL/GenBank/DDBJ databases">
        <title>Novel Bacillus species.</title>
        <authorList>
            <person name="Liu G."/>
        </authorList>
    </citation>
    <scope>NUCLEOTIDE SEQUENCE [LARGE SCALE GENOMIC DNA]</scope>
    <source>
        <strain evidence="2">FJAT-49780</strain>
    </source>
</reference>
<dbReference type="GO" id="GO:0030420">
    <property type="term" value="P:establishment of competence for transformation"/>
    <property type="evidence" value="ECO:0007669"/>
    <property type="project" value="InterPro"/>
</dbReference>
<dbReference type="Pfam" id="PF06338">
    <property type="entry name" value="ComK"/>
    <property type="match status" value="1"/>
</dbReference>
<name>A0A942TBV1_9BACI</name>
<keyword evidence="2" id="KW-1185">Reference proteome</keyword>
<evidence type="ECO:0000313" key="2">
    <source>
        <dbReference type="Proteomes" id="UP000681414"/>
    </source>
</evidence>
<accession>A0A942TBV1</accession>
<sequence length="188" mass="22097">MLKESLLMEEYEINPYTMMIKPYIKDNEVYSEIFELEDQFLVPEKPLDIVKRGCEYFGSSFNGRRDGTKTLIMVTHKAPIIIDPYTSIYFIPTTSPTRTECIWLSHDHITSHQKGSNNNTIIQFRNKQCFEIPISFSSFGNQLSRTAQLRISFQQNIERMEMYSSLPSRSFNMKAAEYKKTYSIIREK</sequence>
<protein>
    <submittedName>
        <fullName evidence="1">Competence protein ComK</fullName>
    </submittedName>
</protein>
<evidence type="ECO:0000313" key="1">
    <source>
        <dbReference type="EMBL" id="MBS4193602.1"/>
    </source>
</evidence>
<dbReference type="EMBL" id="JAGYPG010000001">
    <property type="protein sequence ID" value="MBS4193602.1"/>
    <property type="molecule type" value="Genomic_DNA"/>
</dbReference>
<gene>
    <name evidence="1" type="ORF">KHA97_00780</name>
</gene>
<dbReference type="InterPro" id="IPR010461">
    <property type="entry name" value="ComK"/>
</dbReference>
<proteinExistence type="predicted"/>
<organism evidence="1 2">
    <name type="scientific">Lederbergia citri</name>
    <dbReference type="NCBI Taxonomy" id="2833580"/>
    <lineage>
        <taxon>Bacteria</taxon>
        <taxon>Bacillati</taxon>
        <taxon>Bacillota</taxon>
        <taxon>Bacilli</taxon>
        <taxon>Bacillales</taxon>
        <taxon>Bacillaceae</taxon>
        <taxon>Lederbergia</taxon>
    </lineage>
</organism>
<dbReference type="PIRSF" id="PIRSF011560">
    <property type="entry name" value="ComK"/>
    <property type="match status" value="1"/>
</dbReference>
<dbReference type="RefSeq" id="WP_213122901.1">
    <property type="nucleotide sequence ID" value="NZ_JAGYPG010000001.1"/>
</dbReference>
<comment type="caution">
    <text evidence="1">The sequence shown here is derived from an EMBL/GenBank/DDBJ whole genome shotgun (WGS) entry which is preliminary data.</text>
</comment>